<feature type="domain" description="KY-like immunoglobulin-like" evidence="2">
    <location>
        <begin position="323"/>
        <end position="450"/>
    </location>
</feature>
<feature type="domain" description="KY-like immunoglobulin-like" evidence="2">
    <location>
        <begin position="584"/>
        <end position="699"/>
    </location>
</feature>
<evidence type="ECO:0000313" key="4">
    <source>
        <dbReference type="Proteomes" id="UP000838412"/>
    </source>
</evidence>
<dbReference type="EMBL" id="OV696691">
    <property type="protein sequence ID" value="CAH1267354.1"/>
    <property type="molecule type" value="Genomic_DNA"/>
</dbReference>
<dbReference type="Gene3D" id="1.10.533.10">
    <property type="entry name" value="Death Domain, Fas"/>
    <property type="match status" value="1"/>
</dbReference>
<feature type="domain" description="KY-like immunoglobulin-like" evidence="2">
    <location>
        <begin position="1327"/>
        <end position="1446"/>
    </location>
</feature>
<dbReference type="Pfam" id="PF23265">
    <property type="entry name" value="Ig-like_KY"/>
    <property type="match status" value="8"/>
</dbReference>
<dbReference type="PANTHER" id="PTHR47020">
    <property type="entry name" value="HILLARIN"/>
    <property type="match status" value="1"/>
</dbReference>
<feature type="domain" description="KY-like immunoglobulin-like" evidence="2">
    <location>
        <begin position="472"/>
        <end position="566"/>
    </location>
</feature>
<dbReference type="SUPFAM" id="SSF54001">
    <property type="entry name" value="Cysteine proteinases"/>
    <property type="match status" value="1"/>
</dbReference>
<feature type="domain" description="KY-like immunoglobulin-like" evidence="2">
    <location>
        <begin position="1203"/>
        <end position="1318"/>
    </location>
</feature>
<dbReference type="InterPro" id="IPR056564">
    <property type="entry name" value="Ig-like_KY"/>
</dbReference>
<dbReference type="InterPro" id="IPR053041">
    <property type="entry name" value="Transglut-like_Superfamily_Mod"/>
</dbReference>
<evidence type="ECO:0000259" key="2">
    <source>
        <dbReference type="Pfam" id="PF23265"/>
    </source>
</evidence>
<name>A0A8K0A2G4_BRALA</name>
<dbReference type="PANTHER" id="PTHR47020:SF1">
    <property type="entry name" value="HILLARIN"/>
    <property type="match status" value="1"/>
</dbReference>
<dbReference type="InterPro" id="IPR011029">
    <property type="entry name" value="DEATH-like_dom_sf"/>
</dbReference>
<feature type="domain" description="KY-like immunoglobulin-like" evidence="2">
    <location>
        <begin position="1072"/>
        <end position="1194"/>
    </location>
</feature>
<feature type="domain" description="KY-like immunoglobulin-like" evidence="2">
    <location>
        <begin position="834"/>
        <end position="947"/>
    </location>
</feature>
<evidence type="ECO:0000313" key="3">
    <source>
        <dbReference type="EMBL" id="CAH1267354.1"/>
    </source>
</evidence>
<sequence length="1902" mass="213574">MGCGASNPVQQNQSFPGPAQYPLPYPSPYYQVPSPSNGQQTIPTAVIDNDRWTKVNRKKRVIEGPEWMPSVPDDVTREWQTTCRMCSIHNDEEVWPFSQKTEESMLTYAVLGANGGTGHVIHKPSLFWEKENFKELDGYAKKAPRSLNGDFHLLINHLMQPTRTELERARILFSWIAAQDVHHMKFPQPPPEGSPDWFLEKIKQRRTDAYRYLFSYLCRYAGLQCEFVKGHCKGARCFPGTKYVGEPPSTTWTGVCVNGQWGIVDTHWGSYSVIDDDDDKALEDLQSQISMDEFYFFPNPLHYLSSHCPEHPNWQLIENPVPLQIFEAHVKCTSAFFALRLFLLSHHNGLVHTENGQVDIYMGLPSQATTNKNLEFTYNLKTKEEQSRWRGIKLDRFVSQQRMKGAIVFTIRPPEKGKFLFEPYVGLGGSKDSFRVCEYIIVCDQAKDVADNAPLPDYKGSWGPGKEVVSKGLTPVTHPSPYVQCEDGKAEVEFKMEQDVQLTAKLFEESLNDRHLQRFVAHEVIDDVVKFHVVAPKEGNHGLAIYAREDGEDTLLCNYITQTSSNQTQSGVPFPTVTNGLYGPVAPAFSELGLSSKSSKSAFIECDTGELDLRLGADRDLVYEHDLFWETLEEKINLHGNVFKQILDGEVQFWLRLPHLGKYRLAIYAKEPGQQGDMANVINYCINCTGTKEGLGPFPVVNGKQWGRKLPTLTDLALTPVSHPTAYIQASGTLEIEFSSTERLDYTNHLKLWKMGKQQRDVGDFACHKVLNDGKTMVLLATFPEVGEYSLELYVRDADGKDQNVMNYLINCEQSADPCQPFPEVMGRRWGPIYPCFNQLDIALSSHIDPVIVTNTRDVTVAFGTAAPLWFYPELTHHEDGKSNDLTANATIQDDPQNNQQILAKLILPNAGYYKFSLFAKAASANGNHQRAISYLIHCTDVAGDSAPVHTGFPQFMGCWGTGCRIVDPNTRTLPGGDSQHFKLKVPDAAGVAVILPNKKWCHLQQEEDGTWEGDVVVPLGGYTGNEVKVVAKMKEGGDSYLPLLQYVVGEDSQESILAEDEPSDLLPALAAMGLSTGSHPNTSIKTNTGELDIRLGMERRLQVSHQLTLEEDGEKIDMSKHVFQETMDGELRFWLRLPAAGKYTLSVNAAEMQPQEQKSAWQDEDGGGSSASQNVINYSINCTETAKGLKPFPSVEGGQWGLVYPQALSLGVAANSHPSAYMEASGEHEIVLDSPPQLQYTHRLQLAHRKSKIELDDYICHRVLDVGNKTVVVLRFPKRGEYTLEVRSKGEDSDTPENVANFLIRCVQATVPFEPFPAVANRRWGPVYPAFTDNALRPQSHEDPFIKAEDGNLKIAFDKSEFTTIYSTLARCSDDGHEVDDSSYAFVQDTSDEGETFAVELRLNDTGYYRLTLFTKTTEGDNREEVLTNYLILCKHGLKESVPFPERPGGWEQGYQLHEPLVRNLKAKETVTFRGRFPGAAEVAVVLPSSQWIQLKKGEDGTWEGAVTMPGNTYSGDAVTLNALPDHDEGDYTEILRYTVEGGADGDDDDGGDLGHDVDEDEDIRQEEEYQIVLRENRQTFEDNMDPVKVIPKFEEEKFIDEEEAQEMTLQVPNNANEVNKALLNVVSREGEEAFVVLRDVLKETKQTALLDLIKDVKIDVNPDSTPEVIKKKLAEATKANNRSRIEKAIAEYSEHGLSQSEDVYKEATRTLRLLTAREDLRKAINSRQKDQLKEAMQQCSEFKDELKKELNEAKRVLDAVLHLETLRHKIMAMNQATVAELKAYNQPPPAVNQVMMTTFLLLGNSKAQIKNWQLLQTLMGKTGKQSLKRRIKKCQPAKLSPETVADARRLLHESDLTLESVRSVSNGAATFYVWSMGMIEEVEQLTKPKESAIKQLTKTR</sequence>
<evidence type="ECO:0000256" key="1">
    <source>
        <dbReference type="SAM" id="Coils"/>
    </source>
</evidence>
<feature type="coiled-coil region" evidence="1">
    <location>
        <begin position="1727"/>
        <end position="1765"/>
    </location>
</feature>
<keyword evidence="4" id="KW-1185">Reference proteome</keyword>
<dbReference type="SUPFAM" id="SSF47986">
    <property type="entry name" value="DEATH domain"/>
    <property type="match status" value="1"/>
</dbReference>
<dbReference type="Proteomes" id="UP000838412">
    <property type="component" value="Chromosome 6"/>
</dbReference>
<dbReference type="OrthoDB" id="6129702at2759"/>
<dbReference type="InterPro" id="IPR038765">
    <property type="entry name" value="Papain-like_cys_pep_sf"/>
</dbReference>
<organism evidence="3 4">
    <name type="scientific">Branchiostoma lanceolatum</name>
    <name type="common">Common lancelet</name>
    <name type="synonym">Amphioxus lanceolatum</name>
    <dbReference type="NCBI Taxonomy" id="7740"/>
    <lineage>
        <taxon>Eukaryota</taxon>
        <taxon>Metazoa</taxon>
        <taxon>Chordata</taxon>
        <taxon>Cephalochordata</taxon>
        <taxon>Leptocardii</taxon>
        <taxon>Amphioxiformes</taxon>
        <taxon>Branchiostomatidae</taxon>
        <taxon>Branchiostoma</taxon>
    </lineage>
</organism>
<reference evidence="3" key="1">
    <citation type="submission" date="2022-01" db="EMBL/GenBank/DDBJ databases">
        <authorList>
            <person name="Braso-Vives M."/>
        </authorList>
    </citation>
    <scope>NUCLEOTIDE SEQUENCE</scope>
</reference>
<proteinExistence type="predicted"/>
<protein>
    <submittedName>
        <fullName evidence="3">KY protein</fullName>
    </submittedName>
</protein>
<gene>
    <name evidence="3" type="primary">KY</name>
    <name evidence="3" type="ORF">BLAG_LOCUS20740</name>
</gene>
<accession>A0A8K0A2G4</accession>
<keyword evidence="1" id="KW-0175">Coiled coil</keyword>
<dbReference type="Gene3D" id="1.20.920.60">
    <property type="match status" value="1"/>
</dbReference>
<feature type="domain" description="KY-like immunoglobulin-like" evidence="2">
    <location>
        <begin position="715"/>
        <end position="823"/>
    </location>
</feature>